<dbReference type="GO" id="GO:0008610">
    <property type="term" value="P:lipid biosynthetic process"/>
    <property type="evidence" value="ECO:0007669"/>
    <property type="project" value="UniProtKB-ARBA"/>
</dbReference>
<accession>A0AAE8VZY1</accession>
<dbReference type="InterPro" id="IPR010071">
    <property type="entry name" value="AA_adenyl_dom"/>
</dbReference>
<dbReference type="PROSITE" id="PS00455">
    <property type="entry name" value="AMP_BINDING"/>
    <property type="match status" value="1"/>
</dbReference>
<dbReference type="SUPFAM" id="SSF56801">
    <property type="entry name" value="Acetyl-CoA synthetase-like"/>
    <property type="match status" value="1"/>
</dbReference>
<proteinExistence type="predicted"/>
<dbReference type="InterPro" id="IPR000873">
    <property type="entry name" value="AMP-dep_synth/lig_dom"/>
</dbReference>
<reference evidence="6 7" key="1">
    <citation type="submission" date="2019-03" db="EMBL/GenBank/DDBJ databases">
        <title>Comparative genomic analyses of the sweetpotato soil rot pathogen, Streptomyces ipomoeae.</title>
        <authorList>
            <person name="Ruschel Soares N."/>
            <person name="Badger J.H."/>
            <person name="Huguet-Tapia J.C."/>
            <person name="Clark C.A."/>
            <person name="Pettis G.S."/>
        </authorList>
    </citation>
    <scope>NUCLEOTIDE SEQUENCE [LARGE SCALE GENOMIC DNA]</scope>
    <source>
        <strain evidence="6 7">88-35</strain>
    </source>
</reference>
<dbReference type="PROSITE" id="PS50075">
    <property type="entry name" value="CARRIER"/>
    <property type="match status" value="1"/>
</dbReference>
<dbReference type="GO" id="GO:0031177">
    <property type="term" value="F:phosphopantetheine binding"/>
    <property type="evidence" value="ECO:0007669"/>
    <property type="project" value="InterPro"/>
</dbReference>
<dbReference type="FunFam" id="2.30.38.10:FF:000001">
    <property type="entry name" value="Non-ribosomal peptide synthetase PvdI"/>
    <property type="match status" value="1"/>
</dbReference>
<dbReference type="Pfam" id="PF00501">
    <property type="entry name" value="AMP-binding"/>
    <property type="match status" value="1"/>
</dbReference>
<dbReference type="GO" id="GO:0005737">
    <property type="term" value="C:cytoplasm"/>
    <property type="evidence" value="ECO:0007669"/>
    <property type="project" value="TreeGrafter"/>
</dbReference>
<dbReference type="InterPro" id="IPR020806">
    <property type="entry name" value="PKS_PP-bd"/>
</dbReference>
<dbReference type="SMART" id="SM00823">
    <property type="entry name" value="PKS_PP"/>
    <property type="match status" value="1"/>
</dbReference>
<evidence type="ECO:0000256" key="1">
    <source>
        <dbReference type="ARBA" id="ARBA00001957"/>
    </source>
</evidence>
<comment type="caution">
    <text evidence="6">The sequence shown here is derived from an EMBL/GenBank/DDBJ whole genome shotgun (WGS) entry which is preliminary data.</text>
</comment>
<dbReference type="SUPFAM" id="SSF47336">
    <property type="entry name" value="ACP-like"/>
    <property type="match status" value="1"/>
</dbReference>
<comment type="cofactor">
    <cofactor evidence="1">
        <name>pantetheine 4'-phosphate</name>
        <dbReference type="ChEBI" id="CHEBI:47942"/>
    </cofactor>
</comment>
<dbReference type="PANTHER" id="PTHR45527:SF1">
    <property type="entry name" value="FATTY ACID SYNTHASE"/>
    <property type="match status" value="1"/>
</dbReference>
<sequence length="1445" mass="156509">MSHSSPEPLTEHASEATWVSDFENHVRRNPEAPALIGADEALSYAQLNARSNRLARLLLAHGAGRDRPVGLLLPRSADYVIAAVAVLKSGAAFLPLDPSHPAKRLAMMAGDARPVVIVTDAQAEAEAGIPEGIETLAPLLRLDDGVPQALPDDDLTDADRRVPLRAGDLAYVIYTSGSTGTPKGVGLTHRGIGPMAQAQAAHLKVTPHSRVLAFSSPSFDASFWEMSMALLHGAALVVGRRGRLLPDAELAALLTDWDVTHATLPPSVAGALEPADVPQGLTLVAAGEPCTSALAARWSAGRLMVNAYGPTESTVCATISEPVRGDLAPPIGRAITGTCVYVLDDTLTPVPPGVTGEIHLAGEGLARGYLGRPALTAERFVADPFGPPGSRMYRTGDLGHWNDRGELEFGGRVDTQVKIRGQRVELGEIEAVLTRHPRIRQAAVLLREDRPSHPVLTAYIVPESSPADYAESHQEKHVDALSSSRSGNQYAQIDAWENLYDDLYGQRPIREDTFGEDFVGWNRTRDGRPIEGIRVWRDETVRSIRELSPTRLLEIGCGSGLLLSRLADTCDEYWATDLSGQVIERLRTQIAVRPAFGDRVTLRHQPAHDITGLPREHFDTVVINSVAQCFPTRDYLVQVLNAAADLLTPGGRLFLSDVRDLRLLRTFRGALELSTAAPGTDPRRLRDTIDQAVAGEPELAVDPTLFTTLDALALHSCRFKQDTYDDELRLYRYDVVLTKSPTPQQPPTPRYVTWHNTTSLEDIAALLRERSTRPIKVTGVPRRGLTPEHMAVEALFEGRPTSEALSLRATDDSPTPGSLTSLAGEHGWTLVSTHSSRGPSHADLFYFPPGDPVILPPPPSASPASPLTNTPRNAPDVGNLPAELSAYATDRLPAHMVPATFVPLDRLPVTVHGKLDREALPEPPLLSATEGRRPQTSWEETLVGIFADVLGLHHVAADDDFFAVGGNSLLATRIASEIRRRTAVEMPLGWFFEGPTPQALAERLEEAGLTPATTIAGTPTFAASPTAAPLSAQQTLMWSEVQGGAPPALFVIPLVIRLDGHVDPESVRASLEDVCLRHTPLRTLIHLRGAVPHPVESTLHVPWTTRHTTSDSLPSDLAAAARQSFDLTREIPLRATYFHVSSCSPTLLLTFHHLALDGWSLGPFLTDLAHALRARRQGVEPQWTKLPLTYAEFARSQHGLFATSEATRLRTYWQQKLSHPTDPLLPLLVSAGDGPPPPKPTHLDYAGHSLEHPLTLTSAHLTEMALAHGVTPFMVLHAALLAQLHALGARGDISIGTAVAGRTDINTNSLVGLFADTLILRTDLCDPLDVTGLFHRVRTTDLDAFAHQALPVGALTTPLEPEIVLIFRDAPTPVEVDHCLTLTPLVPPPATTSRFPVQWTIERSTDPNAPLRARLQYRADTITPPKAAALLTQFNETLSTLTSRP</sequence>
<dbReference type="Gene3D" id="3.30.559.30">
    <property type="entry name" value="Nonribosomal peptide synthetase, condensation domain"/>
    <property type="match status" value="1"/>
</dbReference>
<dbReference type="EMBL" id="SPAZ01000239">
    <property type="protein sequence ID" value="TQE26265.1"/>
    <property type="molecule type" value="Genomic_DNA"/>
</dbReference>
<dbReference type="Pfam" id="PF00550">
    <property type="entry name" value="PP-binding"/>
    <property type="match status" value="1"/>
</dbReference>
<keyword evidence="4" id="KW-0677">Repeat</keyword>
<dbReference type="Gene3D" id="3.40.50.150">
    <property type="entry name" value="Vaccinia Virus protein VP39"/>
    <property type="match status" value="1"/>
</dbReference>
<dbReference type="CDD" id="cd02440">
    <property type="entry name" value="AdoMet_MTases"/>
    <property type="match status" value="1"/>
</dbReference>
<dbReference type="InterPro" id="IPR009081">
    <property type="entry name" value="PP-bd_ACP"/>
</dbReference>
<dbReference type="PROSITE" id="PS00012">
    <property type="entry name" value="PHOSPHOPANTETHEINE"/>
    <property type="match status" value="1"/>
</dbReference>
<dbReference type="Pfam" id="PF08242">
    <property type="entry name" value="Methyltransf_12"/>
    <property type="match status" value="1"/>
</dbReference>
<name>A0AAE8VZY1_9ACTN</name>
<evidence type="ECO:0000256" key="2">
    <source>
        <dbReference type="ARBA" id="ARBA00022450"/>
    </source>
</evidence>
<protein>
    <submittedName>
        <fullName evidence="6">Amino acid adenylation domain-containing protein</fullName>
    </submittedName>
</protein>
<feature type="domain" description="Carrier" evidence="5">
    <location>
        <begin position="933"/>
        <end position="1008"/>
    </location>
</feature>
<dbReference type="InterPro" id="IPR029063">
    <property type="entry name" value="SAM-dependent_MTases_sf"/>
</dbReference>
<dbReference type="InterPro" id="IPR042099">
    <property type="entry name" value="ANL_N_sf"/>
</dbReference>
<dbReference type="Gene3D" id="3.30.300.30">
    <property type="match status" value="2"/>
</dbReference>
<dbReference type="InterPro" id="IPR001242">
    <property type="entry name" value="Condensation_dom"/>
</dbReference>
<dbReference type="Pfam" id="PF00668">
    <property type="entry name" value="Condensation"/>
    <property type="match status" value="1"/>
</dbReference>
<dbReference type="FunFam" id="3.40.50.12780:FF:000012">
    <property type="entry name" value="Non-ribosomal peptide synthetase"/>
    <property type="match status" value="1"/>
</dbReference>
<dbReference type="GO" id="GO:0017000">
    <property type="term" value="P:antibiotic biosynthetic process"/>
    <property type="evidence" value="ECO:0007669"/>
    <property type="project" value="UniProtKB-ARBA"/>
</dbReference>
<dbReference type="Proteomes" id="UP000318720">
    <property type="component" value="Unassembled WGS sequence"/>
</dbReference>
<evidence type="ECO:0000313" key="7">
    <source>
        <dbReference type="Proteomes" id="UP000318720"/>
    </source>
</evidence>
<evidence type="ECO:0000256" key="4">
    <source>
        <dbReference type="ARBA" id="ARBA00022737"/>
    </source>
</evidence>
<dbReference type="InterPro" id="IPR013217">
    <property type="entry name" value="Methyltransf_12"/>
</dbReference>
<dbReference type="Gene3D" id="3.30.559.10">
    <property type="entry name" value="Chloramphenicol acetyltransferase-like domain"/>
    <property type="match status" value="1"/>
</dbReference>
<dbReference type="InterPro" id="IPR020845">
    <property type="entry name" value="AMP-binding_CS"/>
</dbReference>
<dbReference type="InterPro" id="IPR045851">
    <property type="entry name" value="AMP-bd_C_sf"/>
</dbReference>
<gene>
    <name evidence="6" type="ORF">Sipo8835_30020</name>
</gene>
<dbReference type="InterPro" id="IPR006162">
    <property type="entry name" value="Ppantetheine_attach_site"/>
</dbReference>
<organism evidence="6 7">
    <name type="scientific">Streptomyces ipomoeae</name>
    <dbReference type="NCBI Taxonomy" id="103232"/>
    <lineage>
        <taxon>Bacteria</taxon>
        <taxon>Bacillati</taxon>
        <taxon>Actinomycetota</taxon>
        <taxon>Actinomycetes</taxon>
        <taxon>Kitasatosporales</taxon>
        <taxon>Streptomycetaceae</taxon>
        <taxon>Streptomyces</taxon>
    </lineage>
</organism>
<dbReference type="PANTHER" id="PTHR45527">
    <property type="entry name" value="NONRIBOSOMAL PEPTIDE SYNTHETASE"/>
    <property type="match status" value="1"/>
</dbReference>
<dbReference type="GO" id="GO:0009403">
    <property type="term" value="P:toxin biosynthetic process"/>
    <property type="evidence" value="ECO:0007669"/>
    <property type="project" value="UniProtKB-ARBA"/>
</dbReference>
<dbReference type="GO" id="GO:0003824">
    <property type="term" value="F:catalytic activity"/>
    <property type="evidence" value="ECO:0007669"/>
    <property type="project" value="InterPro"/>
</dbReference>
<evidence type="ECO:0000259" key="5">
    <source>
        <dbReference type="PROSITE" id="PS50075"/>
    </source>
</evidence>
<dbReference type="FunFam" id="3.40.50.980:FF:000001">
    <property type="entry name" value="Non-ribosomal peptide synthetase"/>
    <property type="match status" value="1"/>
</dbReference>
<dbReference type="SUPFAM" id="SSF53335">
    <property type="entry name" value="S-adenosyl-L-methionine-dependent methyltransferases"/>
    <property type="match status" value="1"/>
</dbReference>
<dbReference type="InterPro" id="IPR036736">
    <property type="entry name" value="ACP-like_sf"/>
</dbReference>
<evidence type="ECO:0000256" key="3">
    <source>
        <dbReference type="ARBA" id="ARBA00022553"/>
    </source>
</evidence>
<dbReference type="InterPro" id="IPR023213">
    <property type="entry name" value="CAT-like_dom_sf"/>
</dbReference>
<dbReference type="Gene3D" id="1.10.1200.10">
    <property type="entry name" value="ACP-like"/>
    <property type="match status" value="1"/>
</dbReference>
<evidence type="ECO:0000313" key="6">
    <source>
        <dbReference type="EMBL" id="TQE26265.1"/>
    </source>
</evidence>
<dbReference type="GO" id="GO:0043041">
    <property type="term" value="P:amino acid activation for nonribosomal peptide biosynthetic process"/>
    <property type="evidence" value="ECO:0007669"/>
    <property type="project" value="TreeGrafter"/>
</dbReference>
<keyword evidence="3" id="KW-0597">Phosphoprotein</keyword>
<keyword evidence="2" id="KW-0596">Phosphopantetheine</keyword>
<dbReference type="SUPFAM" id="SSF52777">
    <property type="entry name" value="CoA-dependent acyltransferases"/>
    <property type="match status" value="2"/>
</dbReference>
<dbReference type="NCBIfam" id="TIGR01733">
    <property type="entry name" value="AA-adenyl-dom"/>
    <property type="match status" value="1"/>
</dbReference>
<dbReference type="Gene3D" id="3.40.50.12780">
    <property type="entry name" value="N-terminal domain of ligase-like"/>
    <property type="match status" value="1"/>
</dbReference>